<comment type="similarity">
    <text evidence="1 8">Belongs to the SOS response-associated peptidase family.</text>
</comment>
<dbReference type="PANTHER" id="PTHR13604:SF0">
    <property type="entry name" value="ABASIC SITE PROCESSING PROTEIN HMCES"/>
    <property type="match status" value="1"/>
</dbReference>
<evidence type="ECO:0000313" key="10">
    <source>
        <dbReference type="Proteomes" id="UP001569414"/>
    </source>
</evidence>
<evidence type="ECO:0000256" key="4">
    <source>
        <dbReference type="ARBA" id="ARBA00022801"/>
    </source>
</evidence>
<keyword evidence="4 8" id="KW-0378">Hydrolase</keyword>
<evidence type="ECO:0000256" key="7">
    <source>
        <dbReference type="ARBA" id="ARBA00023239"/>
    </source>
</evidence>
<dbReference type="Gene3D" id="3.90.1680.10">
    <property type="entry name" value="SOS response associated peptidase-like"/>
    <property type="match status" value="1"/>
</dbReference>
<keyword evidence="10" id="KW-1185">Reference proteome</keyword>
<name>A0ABV4NR22_9GAMM</name>
<evidence type="ECO:0000256" key="2">
    <source>
        <dbReference type="ARBA" id="ARBA00022670"/>
    </source>
</evidence>
<evidence type="ECO:0000256" key="5">
    <source>
        <dbReference type="ARBA" id="ARBA00023124"/>
    </source>
</evidence>
<dbReference type="EC" id="3.4.-.-" evidence="8"/>
<dbReference type="InterPro" id="IPR003738">
    <property type="entry name" value="SRAP"/>
</dbReference>
<dbReference type="RefSeq" id="WP_371844249.1">
    <property type="nucleotide sequence ID" value="NZ_JBGMEL010000014.1"/>
</dbReference>
<keyword evidence="5" id="KW-0190">Covalent protein-DNA linkage</keyword>
<dbReference type="SUPFAM" id="SSF143081">
    <property type="entry name" value="BB1717-like"/>
    <property type="match status" value="1"/>
</dbReference>
<evidence type="ECO:0000256" key="8">
    <source>
        <dbReference type="RuleBase" id="RU364100"/>
    </source>
</evidence>
<evidence type="ECO:0000313" key="9">
    <source>
        <dbReference type="EMBL" id="MFA0791765.1"/>
    </source>
</evidence>
<organism evidence="9 10">
    <name type="scientific">Microbulbifer echini</name>
    <dbReference type="NCBI Taxonomy" id="1529067"/>
    <lineage>
        <taxon>Bacteria</taxon>
        <taxon>Pseudomonadati</taxon>
        <taxon>Pseudomonadota</taxon>
        <taxon>Gammaproteobacteria</taxon>
        <taxon>Cellvibrionales</taxon>
        <taxon>Microbulbiferaceae</taxon>
        <taxon>Microbulbifer</taxon>
    </lineage>
</organism>
<keyword evidence="2 8" id="KW-0645">Protease</keyword>
<dbReference type="Pfam" id="PF02586">
    <property type="entry name" value="SRAP"/>
    <property type="match status" value="1"/>
</dbReference>
<dbReference type="PANTHER" id="PTHR13604">
    <property type="entry name" value="DC12-RELATED"/>
    <property type="match status" value="1"/>
</dbReference>
<keyword evidence="6" id="KW-0238">DNA-binding</keyword>
<reference evidence="9 10" key="1">
    <citation type="submission" date="2024-08" db="EMBL/GenBank/DDBJ databases">
        <authorList>
            <person name="Ishaq N."/>
        </authorList>
    </citation>
    <scope>NUCLEOTIDE SEQUENCE [LARGE SCALE GENOMIC DNA]</scope>
    <source>
        <strain evidence="9 10">JCM 30400</strain>
    </source>
</reference>
<dbReference type="Proteomes" id="UP001569414">
    <property type="component" value="Unassembled WGS sequence"/>
</dbReference>
<dbReference type="EMBL" id="JBGMEL010000014">
    <property type="protein sequence ID" value="MFA0791765.1"/>
    <property type="molecule type" value="Genomic_DNA"/>
</dbReference>
<gene>
    <name evidence="9" type="ORF">ACCI51_14520</name>
</gene>
<evidence type="ECO:0000256" key="1">
    <source>
        <dbReference type="ARBA" id="ARBA00008136"/>
    </source>
</evidence>
<evidence type="ECO:0000256" key="6">
    <source>
        <dbReference type="ARBA" id="ARBA00023125"/>
    </source>
</evidence>
<keyword evidence="3" id="KW-0227">DNA damage</keyword>
<accession>A0ABV4NR22</accession>
<dbReference type="InterPro" id="IPR036590">
    <property type="entry name" value="SRAP-like"/>
</dbReference>
<comment type="caution">
    <text evidence="9">The sequence shown here is derived from an EMBL/GenBank/DDBJ whole genome shotgun (WGS) entry which is preliminary data.</text>
</comment>
<sequence>MCYSFAVPNNKLLSLLPIKFGVDASAWKQLRLDQKWESSSSKTEIQHVLGLKGQPRASQFRLPGAGERVYPRYFAPGVVSDGERNWLRPLRYSIRPERSAVDLATRYSLYNARLDRVLEAKTWRPLIGYRHGILPFTHFFEWVEQKGKKTQIQFMPQGRSLMWAPILWDYWMSPGNEVGYFSCALITDDPAPEVEAAGHDRSPIFLNADYVEIWLDAQSSSAEEWQKFLKGHRETVAYRHSLVA</sequence>
<proteinExistence type="inferred from homology"/>
<protein>
    <recommendedName>
        <fullName evidence="8">Abasic site processing protein</fullName>
        <ecNumber evidence="8">3.4.-.-</ecNumber>
    </recommendedName>
</protein>
<keyword evidence="7" id="KW-0456">Lyase</keyword>
<evidence type="ECO:0000256" key="3">
    <source>
        <dbReference type="ARBA" id="ARBA00022763"/>
    </source>
</evidence>